<organism evidence="2 3">
    <name type="scientific">Lipomyces tetrasporus</name>
    <dbReference type="NCBI Taxonomy" id="54092"/>
    <lineage>
        <taxon>Eukaryota</taxon>
        <taxon>Fungi</taxon>
        <taxon>Dikarya</taxon>
        <taxon>Ascomycota</taxon>
        <taxon>Saccharomycotina</taxon>
        <taxon>Lipomycetes</taxon>
        <taxon>Lipomycetales</taxon>
        <taxon>Lipomycetaceae</taxon>
        <taxon>Lipomyces</taxon>
    </lineage>
</organism>
<dbReference type="Proteomes" id="UP001217417">
    <property type="component" value="Unassembled WGS sequence"/>
</dbReference>
<accession>A0AAD7QL50</accession>
<sequence>MAERTSRSPTPGTYPRLLEDDALLASTGSTTPRTHNSIPTARGSKSVLHRPRKRRSLGAFDILKRSHSDLIDRDNLGKLHSSSFHRIKEVAQSLSEEEKAALKESAVDPAVAMSHLYASMLVQMERADEISSEVPIERLFILKRGKTLYYHGTVAAKRLLDLQHEEYVNGNSNNIFMQLQSYLMLKEAPKRPKLSTVKDQAMRESFNSVLAQATNDKHPNPLKFTSFKTIESELANGGFKINFDGDWSWSNFETAYKSRSISATQSIIDAIEDKKITMTAIDHTSAEVAAEDDTNAEAIDACADTTVERVTGELTRDASI</sequence>
<comment type="caution">
    <text evidence="2">The sequence shown here is derived from an EMBL/GenBank/DDBJ whole genome shotgun (WGS) entry which is preliminary data.</text>
</comment>
<dbReference type="GeneID" id="80884662"/>
<dbReference type="RefSeq" id="XP_056040410.1">
    <property type="nucleotide sequence ID" value="XM_056189496.1"/>
</dbReference>
<evidence type="ECO:0000313" key="2">
    <source>
        <dbReference type="EMBL" id="KAJ8096960.1"/>
    </source>
</evidence>
<evidence type="ECO:0000313" key="3">
    <source>
        <dbReference type="Proteomes" id="UP001217417"/>
    </source>
</evidence>
<reference evidence="2" key="1">
    <citation type="submission" date="2023-03" db="EMBL/GenBank/DDBJ databases">
        <title>Near-Complete genome sequence of Lipomyces tetrasporous NRRL Y-64009, an oleaginous yeast capable of growing on lignocellulosic hydrolysates.</title>
        <authorList>
            <consortium name="Lawrence Berkeley National Laboratory"/>
            <person name="Jagtap S.S."/>
            <person name="Liu J.-J."/>
            <person name="Walukiewicz H.E."/>
            <person name="Pangilinan J."/>
            <person name="Lipzen A."/>
            <person name="Ahrendt S."/>
            <person name="Koriabine M."/>
            <person name="Cobaugh K."/>
            <person name="Salamov A."/>
            <person name="Yoshinaga Y."/>
            <person name="Ng V."/>
            <person name="Daum C."/>
            <person name="Grigoriev I.V."/>
            <person name="Slininger P.J."/>
            <person name="Dien B.S."/>
            <person name="Jin Y.-S."/>
            <person name="Rao C.V."/>
        </authorList>
    </citation>
    <scope>NUCLEOTIDE SEQUENCE</scope>
    <source>
        <strain evidence="2">NRRL Y-64009</strain>
    </source>
</reference>
<keyword evidence="3" id="KW-1185">Reference proteome</keyword>
<feature type="compositionally biased region" description="Polar residues" evidence="1">
    <location>
        <begin position="26"/>
        <end position="39"/>
    </location>
</feature>
<name>A0AAD7QL50_9ASCO</name>
<dbReference type="AlphaFoldDB" id="A0AAD7QL50"/>
<gene>
    <name evidence="2" type="ORF">POJ06DRAFT_271328</name>
</gene>
<feature type="region of interest" description="Disordered" evidence="1">
    <location>
        <begin position="1"/>
        <end position="51"/>
    </location>
</feature>
<proteinExistence type="predicted"/>
<dbReference type="EMBL" id="JARPMG010000012">
    <property type="protein sequence ID" value="KAJ8096960.1"/>
    <property type="molecule type" value="Genomic_DNA"/>
</dbReference>
<evidence type="ECO:0000256" key="1">
    <source>
        <dbReference type="SAM" id="MobiDB-lite"/>
    </source>
</evidence>
<protein>
    <submittedName>
        <fullName evidence="2">Uncharacterized protein</fullName>
    </submittedName>
</protein>